<dbReference type="Proteomes" id="UP000028045">
    <property type="component" value="Unassembled WGS sequence"/>
</dbReference>
<evidence type="ECO:0000313" key="3">
    <source>
        <dbReference type="Proteomes" id="UP000028045"/>
    </source>
</evidence>
<evidence type="ECO:0000313" key="2">
    <source>
        <dbReference type="EMBL" id="KEY68772.1"/>
    </source>
</evidence>
<sequence>MLGLRTHGLLWLAALLALASAVDIMDGIGAEWKMGLRPRQSGTNLQPFSGALGGASASAITNSGNSERPYEVEGDTFPDFQTAATRACDNQKNACAEIANSGGSFEVSACDEQNCETLHPLRGGYDRRAN</sequence>
<protein>
    <submittedName>
        <fullName evidence="2">Uncharacterized protein</fullName>
    </submittedName>
</protein>
<accession>A0A084ATZ3</accession>
<organism evidence="2 3">
    <name type="scientific">Stachybotrys chartarum (strain CBS 109288 / IBT 7711)</name>
    <name type="common">Toxic black mold</name>
    <name type="synonym">Stilbospora chartarum</name>
    <dbReference type="NCBI Taxonomy" id="1280523"/>
    <lineage>
        <taxon>Eukaryota</taxon>
        <taxon>Fungi</taxon>
        <taxon>Dikarya</taxon>
        <taxon>Ascomycota</taxon>
        <taxon>Pezizomycotina</taxon>
        <taxon>Sordariomycetes</taxon>
        <taxon>Hypocreomycetidae</taxon>
        <taxon>Hypocreales</taxon>
        <taxon>Stachybotryaceae</taxon>
        <taxon>Stachybotrys</taxon>
    </lineage>
</organism>
<reference evidence="2 3" key="1">
    <citation type="journal article" date="2014" name="BMC Genomics">
        <title>Comparative genome sequencing reveals chemotype-specific gene clusters in the toxigenic black mold Stachybotrys.</title>
        <authorList>
            <person name="Semeiks J."/>
            <person name="Borek D."/>
            <person name="Otwinowski Z."/>
            <person name="Grishin N.V."/>
        </authorList>
    </citation>
    <scope>NUCLEOTIDE SEQUENCE [LARGE SCALE GENOMIC DNA]</scope>
    <source>
        <strain evidence="3">CBS 109288 / IBT 7711</strain>
    </source>
</reference>
<dbReference type="EMBL" id="KL648566">
    <property type="protein sequence ID" value="KEY68772.1"/>
    <property type="molecule type" value="Genomic_DNA"/>
</dbReference>
<proteinExistence type="predicted"/>
<dbReference type="AlphaFoldDB" id="A0A084ATZ3"/>
<feature type="chain" id="PRO_5001771037" evidence="1">
    <location>
        <begin position="22"/>
        <end position="130"/>
    </location>
</feature>
<gene>
    <name evidence="2" type="ORF">S7711_10379</name>
</gene>
<dbReference type="OrthoDB" id="2507450at2759"/>
<keyword evidence="1" id="KW-0732">Signal</keyword>
<name>A0A084ATZ3_STACB</name>
<evidence type="ECO:0000256" key="1">
    <source>
        <dbReference type="SAM" id="SignalP"/>
    </source>
</evidence>
<dbReference type="HOGENOM" id="CLU_096894_2_0_1"/>
<feature type="signal peptide" evidence="1">
    <location>
        <begin position="1"/>
        <end position="21"/>
    </location>
</feature>
<keyword evidence="3" id="KW-1185">Reference proteome</keyword>